<reference evidence="8 9" key="1">
    <citation type="submission" date="2016-02" db="EMBL/GenBank/DDBJ databases">
        <title>Complete genome sequence and transcriptome regulation of the pentose utilising yeast Sugiyamaella lignohabitans.</title>
        <authorList>
            <person name="Bellasio M."/>
            <person name="Peymann A."/>
            <person name="Valli M."/>
            <person name="Sipitzky M."/>
            <person name="Graf A."/>
            <person name="Sauer M."/>
            <person name="Marx H."/>
            <person name="Mattanovich D."/>
        </authorList>
    </citation>
    <scope>NUCLEOTIDE SEQUENCE [LARGE SCALE GENOMIC DNA]</scope>
    <source>
        <strain evidence="8 9">CBS 10342</strain>
    </source>
</reference>
<dbReference type="SUPFAM" id="SSF49785">
    <property type="entry name" value="Galactose-binding domain-like"/>
    <property type="match status" value="1"/>
</dbReference>
<dbReference type="EMBL" id="CP014503">
    <property type="protein sequence ID" value="ANB15846.1"/>
    <property type="molecule type" value="Genomic_DNA"/>
</dbReference>
<dbReference type="RefSeq" id="XP_018738323.1">
    <property type="nucleotide sequence ID" value="XM_018880511.1"/>
</dbReference>
<dbReference type="InterPro" id="IPR004939">
    <property type="entry name" value="APC_su10/DOC_dom"/>
</dbReference>
<evidence type="ECO:0000259" key="7">
    <source>
        <dbReference type="PROSITE" id="PS51284"/>
    </source>
</evidence>
<name>A0A167FY07_9ASCO</name>
<evidence type="ECO:0000256" key="4">
    <source>
        <dbReference type="ARBA" id="ARBA00022786"/>
    </source>
</evidence>
<gene>
    <name evidence="8" type="primary">DOC1</name>
    <name evidence="8" type="ORF">AWJ20_3490</name>
</gene>
<dbReference type="PANTHER" id="PTHR12936:SF0">
    <property type="entry name" value="ANAPHASE-PROMOTING COMPLEX SUBUNIT 10"/>
    <property type="match status" value="1"/>
</dbReference>
<dbReference type="GO" id="GO:0070979">
    <property type="term" value="P:protein K11-linked ubiquitination"/>
    <property type="evidence" value="ECO:0007669"/>
    <property type="project" value="TreeGrafter"/>
</dbReference>
<proteinExistence type="inferred from homology"/>
<keyword evidence="4" id="KW-0833">Ubl conjugation pathway</keyword>
<feature type="compositionally biased region" description="Basic and acidic residues" evidence="6">
    <location>
        <begin position="1"/>
        <end position="23"/>
    </location>
</feature>
<protein>
    <submittedName>
        <fullName evidence="8">Anaphase promoting complex subunit DOC1</fullName>
    </submittedName>
</protein>
<evidence type="ECO:0000256" key="3">
    <source>
        <dbReference type="ARBA" id="ARBA00022776"/>
    </source>
</evidence>
<dbReference type="GeneID" id="30035518"/>
<accession>A0A167FY07</accession>
<keyword evidence="9" id="KW-1185">Reference proteome</keyword>
<keyword evidence="2" id="KW-0132">Cell division</keyword>
<dbReference type="GO" id="GO:0031145">
    <property type="term" value="P:anaphase-promoting complex-dependent catabolic process"/>
    <property type="evidence" value="ECO:0007669"/>
    <property type="project" value="InterPro"/>
</dbReference>
<evidence type="ECO:0000313" key="8">
    <source>
        <dbReference type="EMBL" id="ANB15846.1"/>
    </source>
</evidence>
<dbReference type="AlphaFoldDB" id="A0A167FY07"/>
<dbReference type="InterPro" id="IPR016901">
    <property type="entry name" value="APC10/Doc1"/>
</dbReference>
<sequence length="589" mass="62711">MADQRHASDILREDIDEERDLRDSVQPSEQDEEFEFASSSQGYSDKEDDLIAEEEDEIALDDDGDFGEVIYHNELREMDALGLTDISRLASWKLSSYKPGFGIEALQDEDPNLFWQSDGPQPHFIDLHFSKRVSVERLSIYVDYNLDESYTPEKIAVSAGTGYHDLQEVSAATIDKHVGWYHINLNDGPGHVPTKLFLLRLAILTNHQSGKDTHIRALKAFSILNRRTFLRPVIGECDTIVFEGKPEANIEPPPELPLTAADDAPKANAPPELLALLAPAPELAPKAKPFVDGAGVDPKLKLGLALKFKPPWGAAVDGAGCCGAGDPKFVDIVFPNWKGVLEVEIVGTAVPLAGAANPVLAPKLKLGVGTVVLELLAPKLNGLSAVPVILLPELGADVAVWPKLKGVVTGLDTSVAEVPNVNGDPEDLAVEVSADSAGLPKAKGNPLVWLLVNPVEELLLLEPVESAGLPNAKTDEPELGTTAGEVSAFASLPNTNGVEAVLDGTEPKSDVEAAVVVGAVEAAEAEDALPSNGEPEVSVLIDFRSGLDMIGRLAATVSVEELIEAGFCPNKGLGDSVGFVADIPKPLKV</sequence>
<feature type="domain" description="DOC" evidence="7">
    <location>
        <begin position="62"/>
        <end position="247"/>
    </location>
</feature>
<dbReference type="Proteomes" id="UP000189580">
    <property type="component" value="Chromosome b"/>
</dbReference>
<evidence type="ECO:0000256" key="2">
    <source>
        <dbReference type="ARBA" id="ARBA00022618"/>
    </source>
</evidence>
<dbReference type="KEGG" id="slb:AWJ20_3490"/>
<dbReference type="PANTHER" id="PTHR12936">
    <property type="entry name" value="ANAPHASE-PROMOTING COMPLEX 10"/>
    <property type="match status" value="1"/>
</dbReference>
<dbReference type="OrthoDB" id="24948at2759"/>
<evidence type="ECO:0000256" key="5">
    <source>
        <dbReference type="ARBA" id="ARBA00023306"/>
    </source>
</evidence>
<evidence type="ECO:0000256" key="6">
    <source>
        <dbReference type="SAM" id="MobiDB-lite"/>
    </source>
</evidence>
<dbReference type="Pfam" id="PF03256">
    <property type="entry name" value="ANAPC10"/>
    <property type="match status" value="1"/>
</dbReference>
<keyword evidence="5" id="KW-0131">Cell cycle</keyword>
<dbReference type="CDD" id="cd08366">
    <property type="entry name" value="APC10"/>
    <property type="match status" value="1"/>
</dbReference>
<evidence type="ECO:0000313" key="9">
    <source>
        <dbReference type="Proteomes" id="UP000189580"/>
    </source>
</evidence>
<dbReference type="PROSITE" id="PS51284">
    <property type="entry name" value="DOC"/>
    <property type="match status" value="1"/>
</dbReference>
<comment type="similarity">
    <text evidence="1">Belongs to the APC10 family.</text>
</comment>
<keyword evidence="3" id="KW-0498">Mitosis</keyword>
<dbReference type="GO" id="GO:0005680">
    <property type="term" value="C:anaphase-promoting complex"/>
    <property type="evidence" value="ECO:0007669"/>
    <property type="project" value="InterPro"/>
</dbReference>
<dbReference type="InterPro" id="IPR008979">
    <property type="entry name" value="Galactose-bd-like_sf"/>
</dbReference>
<dbReference type="GO" id="GO:0051301">
    <property type="term" value="P:cell division"/>
    <property type="evidence" value="ECO:0007669"/>
    <property type="project" value="UniProtKB-KW"/>
</dbReference>
<feature type="region of interest" description="Disordered" evidence="6">
    <location>
        <begin position="1"/>
        <end position="48"/>
    </location>
</feature>
<evidence type="ECO:0000256" key="1">
    <source>
        <dbReference type="ARBA" id="ARBA00006762"/>
    </source>
</evidence>
<organism evidence="8 9">
    <name type="scientific">Sugiyamaella lignohabitans</name>
    <dbReference type="NCBI Taxonomy" id="796027"/>
    <lineage>
        <taxon>Eukaryota</taxon>
        <taxon>Fungi</taxon>
        <taxon>Dikarya</taxon>
        <taxon>Ascomycota</taxon>
        <taxon>Saccharomycotina</taxon>
        <taxon>Dipodascomycetes</taxon>
        <taxon>Dipodascales</taxon>
        <taxon>Trichomonascaceae</taxon>
        <taxon>Sugiyamaella</taxon>
    </lineage>
</organism>
<dbReference type="Gene3D" id="2.60.120.260">
    <property type="entry name" value="Galactose-binding domain-like"/>
    <property type="match status" value="1"/>
</dbReference>
<dbReference type="SMART" id="SM01337">
    <property type="entry name" value="APC10"/>
    <property type="match status" value="1"/>
</dbReference>